<feature type="region of interest" description="Disordered" evidence="1">
    <location>
        <begin position="46"/>
        <end position="114"/>
    </location>
</feature>
<evidence type="ECO:0000256" key="1">
    <source>
        <dbReference type="SAM" id="MobiDB-lite"/>
    </source>
</evidence>
<dbReference type="AlphaFoldDB" id="A0A9E2L7T5"/>
<comment type="caution">
    <text evidence="2">The sequence shown here is derived from an EMBL/GenBank/DDBJ whole genome shotgun (WGS) entry which is preliminary data.</text>
</comment>
<accession>A0A9E2L7T5</accession>
<gene>
    <name evidence="2" type="ORF">H9789_12640</name>
</gene>
<sequence>MDTKPIDPLSQDGKSGGGKRMFAGHAAAAVAGVGMGVAATAVAQELENEDGSAVEAQAVSEPVEEALSDVQPEPVETVPEPSPEVEEPVAGPQEPVSAGTLDSEVDGERPDPVVDETVDPDAIADAIISEIQVDPNDLDMADVYNFDSIGTVYTVDGESYTAAAFHDASGSSYVMVDVDGDDTFDLIADSQGYPLSDAPGNITVDDVEMGISPETTYLAQNGNEREDGFGGADFMDDIINNA</sequence>
<reference evidence="2" key="1">
    <citation type="journal article" date="2021" name="PeerJ">
        <title>Extensive microbial diversity within the chicken gut microbiome revealed by metagenomics and culture.</title>
        <authorList>
            <person name="Gilroy R."/>
            <person name="Ravi A."/>
            <person name="Getino M."/>
            <person name="Pursley I."/>
            <person name="Horton D.L."/>
            <person name="Alikhan N.F."/>
            <person name="Baker D."/>
            <person name="Gharbi K."/>
            <person name="Hall N."/>
            <person name="Watson M."/>
            <person name="Adriaenssens E.M."/>
            <person name="Foster-Nyarko E."/>
            <person name="Jarju S."/>
            <person name="Secka A."/>
            <person name="Antonio M."/>
            <person name="Oren A."/>
            <person name="Chaudhuri R.R."/>
            <person name="La Ragione R."/>
            <person name="Hildebrand F."/>
            <person name="Pallen M.J."/>
        </authorList>
    </citation>
    <scope>NUCLEOTIDE SEQUENCE</scope>
    <source>
        <strain evidence="2">G3-2149</strain>
    </source>
</reference>
<organism evidence="2 3">
    <name type="scientific">Candidatus Paraprevotella stercoravium</name>
    <dbReference type="NCBI Taxonomy" id="2838725"/>
    <lineage>
        <taxon>Bacteria</taxon>
        <taxon>Pseudomonadati</taxon>
        <taxon>Bacteroidota</taxon>
        <taxon>Bacteroidia</taxon>
        <taxon>Bacteroidales</taxon>
        <taxon>Prevotellaceae</taxon>
        <taxon>Paraprevotella</taxon>
    </lineage>
</organism>
<name>A0A9E2L7T5_9BACT</name>
<protein>
    <submittedName>
        <fullName evidence="2">Uncharacterized protein</fullName>
    </submittedName>
</protein>
<dbReference type="EMBL" id="JAHLFU010000262">
    <property type="protein sequence ID" value="MBU3854636.1"/>
    <property type="molecule type" value="Genomic_DNA"/>
</dbReference>
<dbReference type="Proteomes" id="UP000823865">
    <property type="component" value="Unassembled WGS sequence"/>
</dbReference>
<reference evidence="2" key="2">
    <citation type="submission" date="2021-04" db="EMBL/GenBank/DDBJ databases">
        <authorList>
            <person name="Gilroy R."/>
        </authorList>
    </citation>
    <scope>NUCLEOTIDE SEQUENCE</scope>
    <source>
        <strain evidence="2">G3-2149</strain>
    </source>
</reference>
<feature type="region of interest" description="Disordered" evidence="1">
    <location>
        <begin position="1"/>
        <end position="20"/>
    </location>
</feature>
<feature type="compositionally biased region" description="Low complexity" evidence="1">
    <location>
        <begin position="70"/>
        <end position="79"/>
    </location>
</feature>
<proteinExistence type="predicted"/>
<evidence type="ECO:0000313" key="2">
    <source>
        <dbReference type="EMBL" id="MBU3854636.1"/>
    </source>
</evidence>
<evidence type="ECO:0000313" key="3">
    <source>
        <dbReference type="Proteomes" id="UP000823865"/>
    </source>
</evidence>